<dbReference type="OrthoDB" id="425534at2759"/>
<reference evidence="3" key="2">
    <citation type="submission" date="2020-09" db="EMBL/GenBank/DDBJ databases">
        <title>Reference genome assembly for Australian Ascochyta lentis isolate Al4.</title>
        <authorList>
            <person name="Lee R.C."/>
            <person name="Farfan-Caceres L.M."/>
            <person name="Debler J.W."/>
            <person name="Williams A.H."/>
            <person name="Henares B.M."/>
        </authorList>
    </citation>
    <scope>NUCLEOTIDE SEQUENCE</scope>
    <source>
        <strain evidence="3">Al4</strain>
    </source>
</reference>
<protein>
    <recommendedName>
        <fullName evidence="5">Peptidase S33 tripeptidyl aminopeptidase-like C-terminal domain-containing protein</fullName>
    </recommendedName>
</protein>
<dbReference type="Pfam" id="PF08386">
    <property type="entry name" value="Abhydrolase_4"/>
    <property type="match status" value="1"/>
</dbReference>
<organism evidence="3 4">
    <name type="scientific">Ascochyta lentis</name>
    <dbReference type="NCBI Taxonomy" id="205686"/>
    <lineage>
        <taxon>Eukaryota</taxon>
        <taxon>Fungi</taxon>
        <taxon>Dikarya</taxon>
        <taxon>Ascomycota</taxon>
        <taxon>Pezizomycotina</taxon>
        <taxon>Dothideomycetes</taxon>
        <taxon>Pleosporomycetidae</taxon>
        <taxon>Pleosporales</taxon>
        <taxon>Pleosporineae</taxon>
        <taxon>Didymellaceae</taxon>
        <taxon>Ascochyta</taxon>
    </lineage>
</organism>
<proteinExistence type="predicted"/>
<evidence type="ECO:0000313" key="4">
    <source>
        <dbReference type="Proteomes" id="UP000651452"/>
    </source>
</evidence>
<evidence type="ECO:0008006" key="5">
    <source>
        <dbReference type="Google" id="ProtNLM"/>
    </source>
</evidence>
<accession>A0A8H7J6F9</accession>
<feature type="domain" description="AB hydrolase-1" evidence="1">
    <location>
        <begin position="44"/>
        <end position="201"/>
    </location>
</feature>
<name>A0A8H7J6F9_9PLEO</name>
<dbReference type="InterPro" id="IPR000073">
    <property type="entry name" value="AB_hydrolase_1"/>
</dbReference>
<dbReference type="SUPFAM" id="SSF53474">
    <property type="entry name" value="alpha/beta-Hydrolases"/>
    <property type="match status" value="1"/>
</dbReference>
<reference evidence="3" key="1">
    <citation type="submission" date="2018-12" db="EMBL/GenBank/DDBJ databases">
        <authorList>
            <person name="Syme R.A."/>
            <person name="Farfan-Caceres L."/>
            <person name="Lichtenzveig J."/>
        </authorList>
    </citation>
    <scope>NUCLEOTIDE SEQUENCE</scope>
    <source>
        <strain evidence="3">Al4</strain>
    </source>
</reference>
<feature type="domain" description="Peptidase S33 tripeptidyl aminopeptidase-like C-terminal" evidence="2">
    <location>
        <begin position="258"/>
        <end position="353"/>
    </location>
</feature>
<dbReference type="AlphaFoldDB" id="A0A8H7J6F9"/>
<dbReference type="EMBL" id="RZGK01000008">
    <property type="protein sequence ID" value="KAF9697460.1"/>
    <property type="molecule type" value="Genomic_DNA"/>
</dbReference>
<keyword evidence="4" id="KW-1185">Reference proteome</keyword>
<dbReference type="InterPro" id="IPR029058">
    <property type="entry name" value="AB_hydrolase_fold"/>
</dbReference>
<dbReference type="InterPro" id="IPR013595">
    <property type="entry name" value="Pept_S33_TAP-like_C"/>
</dbReference>
<evidence type="ECO:0000313" key="3">
    <source>
        <dbReference type="EMBL" id="KAF9697460.1"/>
    </source>
</evidence>
<dbReference type="Pfam" id="PF00561">
    <property type="entry name" value="Abhydrolase_1"/>
    <property type="match status" value="1"/>
</dbReference>
<sequence>MSIYAERVTLFPQTEDELLRLEDKNRRLGESCRGLTGKVFEHLDTVSSAKDHEAVRIALGNEPMNFAGMSYGSQLGAQYAELFPENIRTLALDGILQHSQAEAANLLIEASSYELGLSHFFAWASTDESSVLKGQDVRSLWSELLKNASTAPVPALSCNDTDCRSDVNDEEIRFNAHQYLTFAGKDIGLGSSWELLASALYNATQGDATALSTRLTDPSAVSFLAIGCLDWTHNVSSLLPDILAQERMAKEYAPLTQGASQMWTLQHACLGWPVKNINPPTKLNVRTNATILLTQSTADPSTGLPWALGMLGEIENKVLVLRKGDGHTSLPLGGRTTEVIVEYLVTGRAPPAGLVLGS</sequence>
<evidence type="ECO:0000259" key="1">
    <source>
        <dbReference type="Pfam" id="PF00561"/>
    </source>
</evidence>
<dbReference type="Gene3D" id="3.40.50.1820">
    <property type="entry name" value="alpha/beta hydrolase"/>
    <property type="match status" value="1"/>
</dbReference>
<dbReference type="Proteomes" id="UP000651452">
    <property type="component" value="Unassembled WGS sequence"/>
</dbReference>
<evidence type="ECO:0000259" key="2">
    <source>
        <dbReference type="Pfam" id="PF08386"/>
    </source>
</evidence>
<gene>
    <name evidence="3" type="ORF">EKO04_004574</name>
</gene>
<comment type="caution">
    <text evidence="3">The sequence shown here is derived from an EMBL/GenBank/DDBJ whole genome shotgun (WGS) entry which is preliminary data.</text>
</comment>